<dbReference type="EMBL" id="GBXM01017502">
    <property type="protein sequence ID" value="JAH91075.1"/>
    <property type="molecule type" value="Transcribed_RNA"/>
</dbReference>
<name>A0A0E9WNB3_ANGAN</name>
<dbReference type="AlphaFoldDB" id="A0A0E9WNB3"/>
<evidence type="ECO:0000313" key="1">
    <source>
        <dbReference type="EMBL" id="JAH91075.1"/>
    </source>
</evidence>
<reference evidence="1" key="1">
    <citation type="submission" date="2014-11" db="EMBL/GenBank/DDBJ databases">
        <authorList>
            <person name="Amaro Gonzalez C."/>
        </authorList>
    </citation>
    <scope>NUCLEOTIDE SEQUENCE</scope>
</reference>
<organism evidence="1">
    <name type="scientific">Anguilla anguilla</name>
    <name type="common">European freshwater eel</name>
    <name type="synonym">Muraena anguilla</name>
    <dbReference type="NCBI Taxonomy" id="7936"/>
    <lineage>
        <taxon>Eukaryota</taxon>
        <taxon>Metazoa</taxon>
        <taxon>Chordata</taxon>
        <taxon>Craniata</taxon>
        <taxon>Vertebrata</taxon>
        <taxon>Euteleostomi</taxon>
        <taxon>Actinopterygii</taxon>
        <taxon>Neopterygii</taxon>
        <taxon>Teleostei</taxon>
        <taxon>Anguilliformes</taxon>
        <taxon>Anguillidae</taxon>
        <taxon>Anguilla</taxon>
    </lineage>
</organism>
<proteinExistence type="predicted"/>
<sequence>MVNPLYKNVLSGWSISVLVPAIDWRPVQSVFLPLAQCTLGLASAPPATLTRYKRV</sequence>
<reference evidence="1" key="2">
    <citation type="journal article" date="2015" name="Fish Shellfish Immunol.">
        <title>Early steps in the European eel (Anguilla anguilla)-Vibrio vulnificus interaction in the gills: Role of the RtxA13 toxin.</title>
        <authorList>
            <person name="Callol A."/>
            <person name="Pajuelo D."/>
            <person name="Ebbesson L."/>
            <person name="Teles M."/>
            <person name="MacKenzie S."/>
            <person name="Amaro C."/>
        </authorList>
    </citation>
    <scope>NUCLEOTIDE SEQUENCE</scope>
</reference>
<protein>
    <submittedName>
        <fullName evidence="1">Uncharacterized protein</fullName>
    </submittedName>
</protein>
<accession>A0A0E9WNB3</accession>